<name>A0ABX6SZT8_9SPHN</name>
<proteinExistence type="predicted"/>
<dbReference type="InterPro" id="IPR013424">
    <property type="entry name" value="Ice-binding_C"/>
</dbReference>
<dbReference type="EMBL" id="CP060780">
    <property type="protein sequence ID" value="QNP43099.1"/>
    <property type="molecule type" value="Genomic_DNA"/>
</dbReference>
<keyword evidence="4" id="KW-1185">Reference proteome</keyword>
<reference evidence="3 4" key="1">
    <citation type="submission" date="2020-08" db="EMBL/GenBank/DDBJ databases">
        <title>Genome sequence of Sphingomonas daechungensis KACC 18115T.</title>
        <authorList>
            <person name="Hyun D.-W."/>
            <person name="Bae J.-W."/>
        </authorList>
    </citation>
    <scope>NUCLEOTIDE SEQUENCE [LARGE SCALE GENOMIC DNA]</scope>
    <source>
        <strain evidence="3 4">KACC 18115</strain>
    </source>
</reference>
<dbReference type="NCBIfam" id="NF035944">
    <property type="entry name" value="PEPxxWA-CTERM"/>
    <property type="match status" value="1"/>
</dbReference>
<evidence type="ECO:0000313" key="4">
    <source>
        <dbReference type="Proteomes" id="UP000516134"/>
    </source>
</evidence>
<protein>
    <submittedName>
        <fullName evidence="3">PEPxxWA-CTERM sorting domain-containing protein</fullName>
    </submittedName>
</protein>
<dbReference type="Proteomes" id="UP000516134">
    <property type="component" value="Chromosome"/>
</dbReference>
<evidence type="ECO:0000259" key="2">
    <source>
        <dbReference type="Pfam" id="PF07589"/>
    </source>
</evidence>
<dbReference type="Pfam" id="PF07589">
    <property type="entry name" value="PEP-CTERM"/>
    <property type="match status" value="1"/>
</dbReference>
<dbReference type="RefSeq" id="WP_187714529.1">
    <property type="nucleotide sequence ID" value="NZ_BAABJC010000001.1"/>
</dbReference>
<evidence type="ECO:0000313" key="3">
    <source>
        <dbReference type="EMBL" id="QNP43099.1"/>
    </source>
</evidence>
<sequence length="205" mass="20891">MTKRRNRTILASAAVLAFVAGTPLGIMARMGLLDSSDVPGLDSAKSFLAMMSERSPGDRTKAELTKTKMHAAVAAPRQRALPKVAQPELPKEFVAAIAPPVPTVADVPTSAPLSSIGPLLLTPGVPGGGGGILVPNPPGGGGGTPGTPGTPETPPENPPPENPPPENPPPAVPEPGTWATMLLGFGLTGMMIRRRRRTTTAIASA</sequence>
<accession>A0ABX6SZT8</accession>
<feature type="domain" description="Ice-binding protein C-terminal" evidence="2">
    <location>
        <begin position="171"/>
        <end position="195"/>
    </location>
</feature>
<dbReference type="NCBIfam" id="TIGR02595">
    <property type="entry name" value="PEP_CTERM"/>
    <property type="match status" value="1"/>
</dbReference>
<feature type="compositionally biased region" description="Pro residues" evidence="1">
    <location>
        <begin position="151"/>
        <end position="173"/>
    </location>
</feature>
<gene>
    <name evidence="3" type="ORF">H9L15_14265</name>
</gene>
<evidence type="ECO:0000256" key="1">
    <source>
        <dbReference type="SAM" id="MobiDB-lite"/>
    </source>
</evidence>
<organism evidence="3 4">
    <name type="scientific">Sphingomonas daechungensis</name>
    <dbReference type="NCBI Taxonomy" id="1176646"/>
    <lineage>
        <taxon>Bacteria</taxon>
        <taxon>Pseudomonadati</taxon>
        <taxon>Pseudomonadota</taxon>
        <taxon>Alphaproteobacteria</taxon>
        <taxon>Sphingomonadales</taxon>
        <taxon>Sphingomonadaceae</taxon>
        <taxon>Sphingomonas</taxon>
    </lineage>
</organism>
<feature type="region of interest" description="Disordered" evidence="1">
    <location>
        <begin position="127"/>
        <end position="177"/>
    </location>
</feature>